<accession>A0A091PP04</accession>
<evidence type="ECO:0000256" key="2">
    <source>
        <dbReference type="ARBA" id="ARBA00022692"/>
    </source>
</evidence>
<name>A0A091PP04_LEPDC</name>
<dbReference type="EMBL" id="KK676187">
    <property type="protein sequence ID" value="KFQ09038.1"/>
    <property type="molecule type" value="Genomic_DNA"/>
</dbReference>
<dbReference type="InterPro" id="IPR012858">
    <property type="entry name" value="DC_STAMP-like"/>
</dbReference>
<dbReference type="InterPro" id="IPR051856">
    <property type="entry name" value="CSR-E3_Ligase_Protein"/>
</dbReference>
<evidence type="ECO:0000256" key="3">
    <source>
        <dbReference type="ARBA" id="ARBA00022989"/>
    </source>
</evidence>
<reference evidence="7 8" key="1">
    <citation type="submission" date="2014-04" db="EMBL/GenBank/DDBJ databases">
        <title>Genome evolution of avian class.</title>
        <authorList>
            <person name="Zhang G."/>
            <person name="Li C."/>
        </authorList>
    </citation>
    <scope>NUCLEOTIDE SEQUENCE [LARGE SCALE GENOMIC DNA]</scope>
    <source>
        <strain evidence="7">BGI_N330</strain>
    </source>
</reference>
<evidence type="ECO:0000256" key="4">
    <source>
        <dbReference type="ARBA" id="ARBA00023136"/>
    </source>
</evidence>
<proteinExistence type="predicted"/>
<feature type="non-terminal residue" evidence="7">
    <location>
        <position position="330"/>
    </location>
</feature>
<dbReference type="GO" id="GO:0009986">
    <property type="term" value="C:cell surface"/>
    <property type="evidence" value="ECO:0007669"/>
    <property type="project" value="TreeGrafter"/>
</dbReference>
<gene>
    <name evidence="7" type="ORF">N330_10373</name>
</gene>
<sequence>MRTFISIAQSAWGIFISERKPGWMYLMQLFAVCCAVGFLSSFLLFLGMHFSLAHHPLGPLLLSVFIWISLSITLSCFKHLRCFIVLLLLSCGLKNGRAGNIQNIFHNLKILADSITCHLEHEQFALIKYYVEAVKWIYEATKLSTELFKPIVFLRHEFTPSYSISDDALKQQLNDTKEEIQRVANQISFMLTILPYIGQKVLPIVGILLASFGTGLFIKKFLGSSSAKFKNTYITKQFIAFDEHQKQQQRPCLLPLNRKERKDYVTLPSLCLTRKDRKNMKYFFLPVVIHLCIWLLFAAVDYLFYWLIISVNKYLQEVPDLEIQLSLFQQ</sequence>
<keyword evidence="4 5" id="KW-0472">Membrane</keyword>
<dbReference type="Proteomes" id="UP000053001">
    <property type="component" value="Unassembled WGS sequence"/>
</dbReference>
<keyword evidence="3 5" id="KW-1133">Transmembrane helix</keyword>
<dbReference type="PhylomeDB" id="A0A091PP04"/>
<evidence type="ECO:0000256" key="1">
    <source>
        <dbReference type="ARBA" id="ARBA00004141"/>
    </source>
</evidence>
<feature type="transmembrane region" description="Helical" evidence="5">
    <location>
        <begin position="64"/>
        <end position="89"/>
    </location>
</feature>
<dbReference type="PANTHER" id="PTHR21041">
    <property type="entry name" value="DENDRITIC CELL-SPECIFIC TRANSMEMBRANE PROTEIN"/>
    <property type="match status" value="1"/>
</dbReference>
<dbReference type="AlphaFoldDB" id="A0A091PP04"/>
<feature type="transmembrane region" description="Helical" evidence="5">
    <location>
        <begin position="29"/>
        <end position="52"/>
    </location>
</feature>
<feature type="transmembrane region" description="Helical" evidence="5">
    <location>
        <begin position="282"/>
        <end position="308"/>
    </location>
</feature>
<evidence type="ECO:0000313" key="8">
    <source>
        <dbReference type="Proteomes" id="UP000053001"/>
    </source>
</evidence>
<feature type="domain" description="Dendritic cell-specific transmembrane protein-like" evidence="6">
    <location>
        <begin position="229"/>
        <end position="327"/>
    </location>
</feature>
<protein>
    <submittedName>
        <fullName evidence="7">Dendritic cell-specific transmembrane protein</fullName>
    </submittedName>
</protein>
<evidence type="ECO:0000259" key="6">
    <source>
        <dbReference type="Pfam" id="PF07782"/>
    </source>
</evidence>
<comment type="subcellular location">
    <subcellularLocation>
        <location evidence="1">Membrane</location>
        <topology evidence="1">Multi-pass membrane protein</topology>
    </subcellularLocation>
</comment>
<dbReference type="PANTHER" id="PTHR21041:SF2">
    <property type="entry name" value="DENDRITIC CELL-SPECIFIC TRANSMEMBRANE PROTEIN"/>
    <property type="match status" value="1"/>
</dbReference>
<evidence type="ECO:0000313" key="7">
    <source>
        <dbReference type="EMBL" id="KFQ09038.1"/>
    </source>
</evidence>
<dbReference type="GO" id="GO:0005789">
    <property type="term" value="C:endoplasmic reticulum membrane"/>
    <property type="evidence" value="ECO:0007669"/>
    <property type="project" value="TreeGrafter"/>
</dbReference>
<dbReference type="Pfam" id="PF07782">
    <property type="entry name" value="DC_STAMP"/>
    <property type="match status" value="1"/>
</dbReference>
<keyword evidence="8" id="KW-1185">Reference proteome</keyword>
<keyword evidence="2 5" id="KW-0812">Transmembrane</keyword>
<evidence type="ECO:0000256" key="5">
    <source>
        <dbReference type="SAM" id="Phobius"/>
    </source>
</evidence>
<organism evidence="7 8">
    <name type="scientific">Leptosomus discolor</name>
    <name type="common">Madagascar cuckoo roller</name>
    <name type="synonym">Cuculus discolor</name>
    <dbReference type="NCBI Taxonomy" id="188344"/>
    <lineage>
        <taxon>Eukaryota</taxon>
        <taxon>Metazoa</taxon>
        <taxon>Chordata</taxon>
        <taxon>Craniata</taxon>
        <taxon>Vertebrata</taxon>
        <taxon>Euteleostomi</taxon>
        <taxon>Archelosauria</taxon>
        <taxon>Archosauria</taxon>
        <taxon>Dinosauria</taxon>
        <taxon>Saurischia</taxon>
        <taxon>Theropoda</taxon>
        <taxon>Coelurosauria</taxon>
        <taxon>Aves</taxon>
        <taxon>Neognathae</taxon>
        <taxon>Neoaves</taxon>
        <taxon>Telluraves</taxon>
        <taxon>Coraciimorphae</taxon>
        <taxon>Coraciiformes</taxon>
        <taxon>Leptosomidae</taxon>
        <taxon>Leptosomus</taxon>
    </lineage>
</organism>